<name>A0ABQ2M2T6_9ACTN</name>
<comment type="caution">
    <text evidence="3">The sequence shown here is derived from an EMBL/GenBank/DDBJ whole genome shotgun (WGS) entry which is preliminary data.</text>
</comment>
<dbReference type="Pfam" id="PF12697">
    <property type="entry name" value="Abhydrolase_6"/>
    <property type="match status" value="1"/>
</dbReference>
<dbReference type="SUPFAM" id="SSF53474">
    <property type="entry name" value="alpha/beta-Hydrolases"/>
    <property type="match status" value="1"/>
</dbReference>
<evidence type="ECO:0000256" key="1">
    <source>
        <dbReference type="ARBA" id="ARBA00022801"/>
    </source>
</evidence>
<evidence type="ECO:0000313" key="3">
    <source>
        <dbReference type="EMBL" id="GGO46198.1"/>
    </source>
</evidence>
<proteinExistence type="predicted"/>
<dbReference type="InterPro" id="IPR050266">
    <property type="entry name" value="AB_hydrolase_sf"/>
</dbReference>
<evidence type="ECO:0000259" key="2">
    <source>
        <dbReference type="Pfam" id="PF12697"/>
    </source>
</evidence>
<gene>
    <name evidence="3" type="ORF">GCM10012286_36550</name>
</gene>
<accession>A0ABQ2M2T6</accession>
<dbReference type="EMBL" id="BMNG01000007">
    <property type="protein sequence ID" value="GGO46198.1"/>
    <property type="molecule type" value="Genomic_DNA"/>
</dbReference>
<feature type="domain" description="AB hydrolase-1" evidence="2">
    <location>
        <begin position="22"/>
        <end position="245"/>
    </location>
</feature>
<evidence type="ECO:0000313" key="4">
    <source>
        <dbReference type="Proteomes" id="UP000656881"/>
    </source>
</evidence>
<dbReference type="PRINTS" id="PR00111">
    <property type="entry name" value="ABHYDROLASE"/>
</dbReference>
<dbReference type="PANTHER" id="PTHR43798:SF31">
    <property type="entry name" value="AB HYDROLASE SUPERFAMILY PROTEIN YCLE"/>
    <property type="match status" value="1"/>
</dbReference>
<keyword evidence="1 3" id="KW-0378">Hydrolase</keyword>
<dbReference type="Gene3D" id="3.40.50.1820">
    <property type="entry name" value="alpha/beta hydrolase"/>
    <property type="match status" value="1"/>
</dbReference>
<organism evidence="3 4">
    <name type="scientific">Streptomyces lasiicapitis</name>
    <dbReference type="NCBI Taxonomy" id="1923961"/>
    <lineage>
        <taxon>Bacteria</taxon>
        <taxon>Bacillati</taxon>
        <taxon>Actinomycetota</taxon>
        <taxon>Actinomycetes</taxon>
        <taxon>Kitasatosporales</taxon>
        <taxon>Streptomycetaceae</taxon>
        <taxon>Streptomyces</taxon>
    </lineage>
</organism>
<keyword evidence="4" id="KW-1185">Reference proteome</keyword>
<dbReference type="PANTHER" id="PTHR43798">
    <property type="entry name" value="MONOACYLGLYCEROL LIPASE"/>
    <property type="match status" value="1"/>
</dbReference>
<reference evidence="4" key="1">
    <citation type="journal article" date="2019" name="Int. J. Syst. Evol. Microbiol.">
        <title>The Global Catalogue of Microorganisms (GCM) 10K type strain sequencing project: providing services to taxonomists for standard genome sequencing and annotation.</title>
        <authorList>
            <consortium name="The Broad Institute Genomics Platform"/>
            <consortium name="The Broad Institute Genome Sequencing Center for Infectious Disease"/>
            <person name="Wu L."/>
            <person name="Ma J."/>
        </authorList>
    </citation>
    <scope>NUCLEOTIDE SEQUENCE [LARGE SCALE GENOMIC DNA]</scope>
    <source>
        <strain evidence="4">CGMCC 4.7349</strain>
    </source>
</reference>
<dbReference type="RefSeq" id="WP_189174749.1">
    <property type="nucleotide sequence ID" value="NZ_BMNG01000007.1"/>
</dbReference>
<dbReference type="GO" id="GO:0016787">
    <property type="term" value="F:hydrolase activity"/>
    <property type="evidence" value="ECO:0007669"/>
    <property type="project" value="UniProtKB-KW"/>
</dbReference>
<dbReference type="InterPro" id="IPR000073">
    <property type="entry name" value="AB_hydrolase_1"/>
</dbReference>
<dbReference type="InterPro" id="IPR029058">
    <property type="entry name" value="AB_hydrolase_fold"/>
</dbReference>
<sequence length="263" mass="28515">MPYLDVNDTTLYYEDEGTGPALLFLHGWGTSGRTWGAQLPDFTRDHRVVTVDWRGCGRSSRPVLGNTLAGVVDDLVALIDVLRLDRPVVVGSSIGAIFGTELALRRPELLGGLIPVDGTAYWASTGLPLAELADDLHRDRAGTLAGWVPQWYAPGTSPALIDWTVRQILDSGVHIDQHFRSLGQYDPRPDLPGLRVPVHYLHGELDTEIPLEVSRTCAALTPGAEVDVIAGAGHLPHQERPVEFNTALRAALARMAPYAHAAT</sequence>
<protein>
    <submittedName>
        <fullName evidence="3">Alpha/beta hydrolase</fullName>
    </submittedName>
</protein>
<dbReference type="Proteomes" id="UP000656881">
    <property type="component" value="Unassembled WGS sequence"/>
</dbReference>